<evidence type="ECO:0000256" key="8">
    <source>
        <dbReference type="PIRSR" id="PIRSR000102-1"/>
    </source>
</evidence>
<evidence type="ECO:0000256" key="4">
    <source>
        <dbReference type="ARBA" id="ARBA00023002"/>
    </source>
</evidence>
<evidence type="ECO:0000256" key="5">
    <source>
        <dbReference type="ARBA" id="ARBA00023027"/>
    </source>
</evidence>
<feature type="binding site" evidence="7 9">
    <location>
        <position position="91"/>
    </location>
    <ligand>
        <name>substrate</name>
    </ligand>
</feature>
<evidence type="ECO:0000256" key="7">
    <source>
        <dbReference type="HAMAP-Rule" id="MF_00488"/>
    </source>
</evidence>
<feature type="binding site" evidence="7 10">
    <location>
        <begin position="121"/>
        <end position="123"/>
    </location>
    <ligand>
        <name>NAD(+)</name>
        <dbReference type="ChEBI" id="CHEBI:57540"/>
    </ligand>
</feature>
<evidence type="ECO:0000313" key="13">
    <source>
        <dbReference type="EMBL" id="GAQ25682.1"/>
    </source>
</evidence>
<comment type="similarity">
    <text evidence="2 7">Belongs to the LDH/MDH superfamily. LDH family.</text>
</comment>
<protein>
    <recommendedName>
        <fullName evidence="3 7">L-lactate dehydrogenase</fullName>
        <shortName evidence="7">L-LDH</shortName>
        <ecNumber evidence="3 7">1.1.1.27</ecNumber>
    </recommendedName>
</protein>
<name>A0A0U9HFR5_9FIRM</name>
<dbReference type="SUPFAM" id="SSF56327">
    <property type="entry name" value="LDH C-terminal domain-like"/>
    <property type="match status" value="1"/>
</dbReference>
<dbReference type="PROSITE" id="PS00064">
    <property type="entry name" value="L_LDH"/>
    <property type="match status" value="1"/>
</dbReference>
<keyword evidence="4 7" id="KW-0560">Oxidoreductase</keyword>
<evidence type="ECO:0000256" key="10">
    <source>
        <dbReference type="PIRSR" id="PIRSR000102-3"/>
    </source>
</evidence>
<dbReference type="InterPro" id="IPR036291">
    <property type="entry name" value="NAD(P)-bd_dom_sf"/>
</dbReference>
<dbReference type="InterPro" id="IPR018177">
    <property type="entry name" value="L-lactate_DH_AS"/>
</dbReference>
<comment type="subunit">
    <text evidence="7">Homotetramer.</text>
</comment>
<dbReference type="EC" id="1.1.1.27" evidence="3 7"/>
<dbReference type="PIRSF" id="PIRSF000102">
    <property type="entry name" value="Lac_mal_DH"/>
    <property type="match status" value="1"/>
</dbReference>
<dbReference type="GO" id="GO:0006096">
    <property type="term" value="P:glycolytic process"/>
    <property type="evidence" value="ECO:0007669"/>
    <property type="project" value="UniProtKB-UniRule"/>
</dbReference>
<evidence type="ECO:0000259" key="11">
    <source>
        <dbReference type="Pfam" id="PF00056"/>
    </source>
</evidence>
<dbReference type="Gene3D" id="3.90.110.10">
    <property type="entry name" value="Lactate dehydrogenase/glycoside hydrolase, family 4, C-terminal"/>
    <property type="match status" value="1"/>
</dbReference>
<dbReference type="RefSeq" id="WP_059033107.1">
    <property type="nucleotide sequence ID" value="NZ_DF977002.1"/>
</dbReference>
<dbReference type="EMBL" id="DF977002">
    <property type="protein sequence ID" value="GAQ25682.1"/>
    <property type="molecule type" value="Genomic_DNA"/>
</dbReference>
<evidence type="ECO:0000256" key="3">
    <source>
        <dbReference type="ARBA" id="ARBA00012967"/>
    </source>
</evidence>
<keyword evidence="7" id="KW-0021">Allosteric enzyme</keyword>
<feature type="binding site" evidence="7">
    <location>
        <position position="43"/>
    </location>
    <ligand>
        <name>NAD(+)</name>
        <dbReference type="ChEBI" id="CHEBI:57540"/>
    </ligand>
</feature>
<dbReference type="STRING" id="224999.GCA_001485475_01718"/>
<evidence type="ECO:0000256" key="6">
    <source>
        <dbReference type="ARBA" id="ARBA00049258"/>
    </source>
</evidence>
<feature type="binding site" evidence="7">
    <location>
        <position position="171"/>
    </location>
    <ligand>
        <name>beta-D-fructose 1,6-bisphosphate</name>
        <dbReference type="ChEBI" id="CHEBI:32966"/>
        <note>allosteric activator</note>
    </ligand>
</feature>
<comment type="pathway">
    <text evidence="1 7">Fermentation; pyruvate fermentation to lactate; (S)-lactate from pyruvate: step 1/1.</text>
</comment>
<dbReference type="GO" id="GO:0004459">
    <property type="term" value="F:L-lactate dehydrogenase (NAD+) activity"/>
    <property type="evidence" value="ECO:0007669"/>
    <property type="project" value="UniProtKB-UniRule"/>
</dbReference>
<dbReference type="PANTHER" id="PTHR43128:SF16">
    <property type="entry name" value="L-LACTATE DEHYDROGENASE"/>
    <property type="match status" value="1"/>
</dbReference>
<dbReference type="NCBIfam" id="NF000824">
    <property type="entry name" value="PRK00066.1"/>
    <property type="match status" value="1"/>
</dbReference>
<feature type="binding site" evidence="7">
    <location>
        <position position="17"/>
    </location>
    <ligand>
        <name>NAD(+)</name>
        <dbReference type="ChEBI" id="CHEBI:57540"/>
    </ligand>
</feature>
<dbReference type="NCBIfam" id="TIGR01771">
    <property type="entry name" value="L-LDH-NAD"/>
    <property type="match status" value="1"/>
</dbReference>
<feature type="binding site" evidence="10">
    <location>
        <begin position="13"/>
        <end position="18"/>
    </location>
    <ligand>
        <name>NAD(+)</name>
        <dbReference type="ChEBI" id="CHEBI:57540"/>
    </ligand>
</feature>
<dbReference type="HAMAP" id="MF_00488">
    <property type="entry name" value="Lactate_dehydrog"/>
    <property type="match status" value="1"/>
</dbReference>
<dbReference type="FunFam" id="3.40.50.720:FF:000018">
    <property type="entry name" value="Malate dehydrogenase"/>
    <property type="match status" value="1"/>
</dbReference>
<accession>A0A0U9HFR5</accession>
<comment type="catalytic activity">
    <reaction evidence="6 7">
        <text>(S)-lactate + NAD(+) = pyruvate + NADH + H(+)</text>
        <dbReference type="Rhea" id="RHEA:23444"/>
        <dbReference type="ChEBI" id="CHEBI:15361"/>
        <dbReference type="ChEBI" id="CHEBI:15378"/>
        <dbReference type="ChEBI" id="CHEBI:16651"/>
        <dbReference type="ChEBI" id="CHEBI:57540"/>
        <dbReference type="ChEBI" id="CHEBI:57945"/>
        <dbReference type="EC" id="1.1.1.27"/>
    </reaction>
</comment>
<feature type="binding site" evidence="7">
    <location>
        <begin position="151"/>
        <end position="154"/>
    </location>
    <ligand>
        <name>substrate</name>
    </ligand>
</feature>
<comment type="caution">
    <text evidence="7">Lacks conserved residue(s) required for the propagation of feature annotation.</text>
</comment>
<feature type="domain" description="Lactate/malate dehydrogenase C-terminal" evidence="12">
    <location>
        <begin position="148"/>
        <end position="316"/>
    </location>
</feature>
<dbReference type="NCBIfam" id="NF004863">
    <property type="entry name" value="PRK06223.1"/>
    <property type="match status" value="1"/>
</dbReference>
<keyword evidence="14" id="KW-1185">Reference proteome</keyword>
<feature type="binding site" evidence="7 10">
    <location>
        <position position="38"/>
    </location>
    <ligand>
        <name>NAD(+)</name>
        <dbReference type="ChEBI" id="CHEBI:57540"/>
    </ligand>
</feature>
<sequence length="318" mass="34418">MKKKAKGKIVMVGAGFVGSTIAYTAVVSGIASEIVFVDVNRDKAEGEAMDMSHGLAYVKQVDIRAGEYSDCKDADIVVITAGINRKPGQSRLDLAKINVKIVQDVIVNVTKYTSDAIILVVSNPVDILTYFAQKISGLPRYQVIGTGTTLDTARFKYLIGKNCEVNVRNVHAYIIGEHGDSEVPLWSTANIAGKPLEEFWADSGKDGAVEKSKLIEDVRDAGAEIIKKKGATYYGIGLTTTNILSAMLGNENSVLTVSSVLDGEYGIKDVALSLPSVVNVKGIDRIFNINISEDEQLMLNESATKLKETIRQVENELK</sequence>
<gene>
    <name evidence="7" type="primary">ldh</name>
    <name evidence="13" type="ORF">TSYNT_8219</name>
</gene>
<reference evidence="13" key="1">
    <citation type="journal article" date="2016" name="Genome Announc.">
        <title>Draft Genome Sequence of the Syntrophic Lactate-Degrading Bacterium Tepidanaerobacter syntrophicus JLT.</title>
        <authorList>
            <person name="Matsuura N."/>
            <person name="Ohashi A."/>
            <person name="Tourlousse D.M."/>
            <person name="Sekiguchi Y."/>
        </authorList>
    </citation>
    <scope>NUCLEOTIDE SEQUENCE [LARGE SCALE GENOMIC DNA]</scope>
    <source>
        <strain evidence="13">JL</strain>
    </source>
</reference>
<feature type="active site" description="Proton acceptor" evidence="7 8">
    <location>
        <position position="178"/>
    </location>
</feature>
<evidence type="ECO:0000313" key="14">
    <source>
        <dbReference type="Proteomes" id="UP000062160"/>
    </source>
</evidence>
<feature type="binding site" evidence="7">
    <location>
        <position position="156"/>
    </location>
    <ligand>
        <name>beta-D-fructose 1,6-bisphosphate</name>
        <dbReference type="ChEBI" id="CHEBI:32966"/>
        <note>allosteric activator</note>
    </ligand>
</feature>
<feature type="domain" description="Lactate/malate dehydrogenase N-terminal" evidence="11">
    <location>
        <begin position="8"/>
        <end position="145"/>
    </location>
</feature>
<dbReference type="InterPro" id="IPR001236">
    <property type="entry name" value="Lactate/malate_DH_N"/>
</dbReference>
<dbReference type="GO" id="GO:0005737">
    <property type="term" value="C:cytoplasm"/>
    <property type="evidence" value="ECO:0007669"/>
    <property type="project" value="UniProtKB-SubCell"/>
</dbReference>
<dbReference type="PRINTS" id="PR00086">
    <property type="entry name" value="LLDHDRGNASE"/>
</dbReference>
<organism evidence="13">
    <name type="scientific">Tepidanaerobacter syntrophicus</name>
    <dbReference type="NCBI Taxonomy" id="224999"/>
    <lineage>
        <taxon>Bacteria</taxon>
        <taxon>Bacillati</taxon>
        <taxon>Bacillota</taxon>
        <taxon>Clostridia</taxon>
        <taxon>Thermosediminibacterales</taxon>
        <taxon>Tepidanaerobacteraceae</taxon>
        <taxon>Tepidanaerobacter</taxon>
    </lineage>
</organism>
<dbReference type="OrthoDB" id="9802969at2"/>
<evidence type="ECO:0000256" key="2">
    <source>
        <dbReference type="ARBA" id="ARBA00006054"/>
    </source>
</evidence>
<comment type="function">
    <text evidence="7">Catalyzes the conversion of lactate to pyruvate.</text>
</comment>
<keyword evidence="5 7" id="KW-0520">NAD</keyword>
<proteinExistence type="inferred from homology"/>
<feature type="binding site" evidence="7">
    <location>
        <position position="68"/>
    </location>
    <ligand>
        <name>NAD(+)</name>
        <dbReference type="ChEBI" id="CHEBI:57540"/>
    </ligand>
</feature>
<comment type="activity regulation">
    <text evidence="7">Allosterically activated by fructose 1,6-bisphosphate (FBP).</text>
</comment>
<dbReference type="Pfam" id="PF02866">
    <property type="entry name" value="Ldh_1_C"/>
    <property type="match status" value="1"/>
</dbReference>
<feature type="binding site" evidence="7">
    <location>
        <begin position="123"/>
        <end position="126"/>
    </location>
    <ligand>
        <name>substrate</name>
    </ligand>
</feature>
<feature type="binding site" evidence="7">
    <location>
        <position position="146"/>
    </location>
    <ligand>
        <name>NAD(+)</name>
        <dbReference type="ChEBI" id="CHEBI:57540"/>
    </ligand>
</feature>
<dbReference type="GO" id="GO:0006089">
    <property type="term" value="P:lactate metabolic process"/>
    <property type="evidence" value="ECO:0007669"/>
    <property type="project" value="TreeGrafter"/>
</dbReference>
<dbReference type="InterPro" id="IPR015955">
    <property type="entry name" value="Lactate_DH/Glyco_Ohase_4_C"/>
</dbReference>
<evidence type="ECO:0000256" key="9">
    <source>
        <dbReference type="PIRSR" id="PIRSR000102-2"/>
    </source>
</evidence>
<evidence type="ECO:0000259" key="12">
    <source>
        <dbReference type="Pfam" id="PF02866"/>
    </source>
</evidence>
<dbReference type="PANTHER" id="PTHR43128">
    <property type="entry name" value="L-2-HYDROXYCARBOXYLATE DEHYDROGENASE (NAD(P)(+))"/>
    <property type="match status" value="1"/>
</dbReference>
<dbReference type="InterPro" id="IPR001557">
    <property type="entry name" value="L-lactate/malate_DH"/>
</dbReference>
<feature type="binding site" evidence="7">
    <location>
        <position position="232"/>
    </location>
    <ligand>
        <name>substrate</name>
    </ligand>
</feature>
<dbReference type="AlphaFoldDB" id="A0A0U9HFR5"/>
<dbReference type="CDD" id="cd05292">
    <property type="entry name" value="LDH_2"/>
    <property type="match status" value="1"/>
</dbReference>
<dbReference type="Gene3D" id="3.40.50.720">
    <property type="entry name" value="NAD(P)-binding Rossmann-like Domain"/>
    <property type="match status" value="1"/>
</dbReference>
<dbReference type="SUPFAM" id="SSF51735">
    <property type="entry name" value="NAD(P)-binding Rossmann-fold domains"/>
    <property type="match status" value="1"/>
</dbReference>
<dbReference type="UniPathway" id="UPA00554">
    <property type="reaction ID" value="UER00611"/>
</dbReference>
<dbReference type="Pfam" id="PF00056">
    <property type="entry name" value="Ldh_1_N"/>
    <property type="match status" value="1"/>
</dbReference>
<dbReference type="Proteomes" id="UP000062160">
    <property type="component" value="Unassembled WGS sequence"/>
</dbReference>
<evidence type="ECO:0000256" key="1">
    <source>
        <dbReference type="ARBA" id="ARBA00004843"/>
    </source>
</evidence>
<dbReference type="InterPro" id="IPR011304">
    <property type="entry name" value="L-lactate_DH"/>
</dbReference>
<dbReference type="InterPro" id="IPR022383">
    <property type="entry name" value="Lactate/malate_DH_C"/>
</dbReference>
<keyword evidence="7" id="KW-0963">Cytoplasm</keyword>
<feature type="binding site" evidence="9">
    <location>
        <position position="85"/>
    </location>
    <ligand>
        <name>substrate</name>
    </ligand>
</feature>
<feature type="binding site" evidence="10">
    <location>
        <position position="98"/>
    </location>
    <ligand>
        <name>NAD(+)</name>
        <dbReference type="ChEBI" id="CHEBI:57540"/>
    </ligand>
</feature>
<feature type="binding site" evidence="9">
    <location>
        <position position="123"/>
    </location>
    <ligand>
        <name>substrate</name>
    </ligand>
</feature>
<feature type="binding site" evidence="9">
    <location>
        <position position="154"/>
    </location>
    <ligand>
        <name>substrate</name>
    </ligand>
</feature>
<comment type="subcellular location">
    <subcellularLocation>
        <location evidence="7">Cytoplasm</location>
    </subcellularLocation>
</comment>